<protein>
    <submittedName>
        <fullName evidence="2">Crotonobetainyl-CoA:carnitine CoA-transferase CaiB</fullName>
    </submittedName>
</protein>
<dbReference type="PANTHER" id="PTHR48207:SF3">
    <property type="entry name" value="SUCCINATE--HYDROXYMETHYLGLUTARATE COA-TRANSFERASE"/>
    <property type="match status" value="1"/>
</dbReference>
<dbReference type="Proteomes" id="UP000184076">
    <property type="component" value="Unassembled WGS sequence"/>
</dbReference>
<keyword evidence="3" id="KW-1185">Reference proteome</keyword>
<name>A0A1M5BT80_9BACT</name>
<dbReference type="Gene3D" id="3.30.1540.10">
    <property type="entry name" value="formyl-coa transferase, domain 3"/>
    <property type="match status" value="1"/>
</dbReference>
<accession>A0A1M5BT80</accession>
<dbReference type="SUPFAM" id="SSF89796">
    <property type="entry name" value="CoA-transferase family III (CaiB/BaiF)"/>
    <property type="match status" value="1"/>
</dbReference>
<proteinExistence type="predicted"/>
<dbReference type="InterPro" id="IPR023606">
    <property type="entry name" value="CoA-Trfase_III_dom_1_sf"/>
</dbReference>
<organism evidence="2 3">
    <name type="scientific">Desulfacinum infernum DSM 9756</name>
    <dbReference type="NCBI Taxonomy" id="1121391"/>
    <lineage>
        <taxon>Bacteria</taxon>
        <taxon>Pseudomonadati</taxon>
        <taxon>Thermodesulfobacteriota</taxon>
        <taxon>Syntrophobacteria</taxon>
        <taxon>Syntrophobacterales</taxon>
        <taxon>Syntrophobacteraceae</taxon>
        <taxon>Desulfacinum</taxon>
    </lineage>
</organism>
<evidence type="ECO:0000313" key="2">
    <source>
        <dbReference type="EMBL" id="SHF45626.1"/>
    </source>
</evidence>
<dbReference type="PANTHER" id="PTHR48207">
    <property type="entry name" value="SUCCINATE--HYDROXYMETHYLGLUTARATE COA-TRANSFERASE"/>
    <property type="match status" value="1"/>
</dbReference>
<dbReference type="InterPro" id="IPR003673">
    <property type="entry name" value="CoA-Trfase_fam_III"/>
</dbReference>
<dbReference type="GO" id="GO:0008410">
    <property type="term" value="F:CoA-transferase activity"/>
    <property type="evidence" value="ECO:0007669"/>
    <property type="project" value="TreeGrafter"/>
</dbReference>
<dbReference type="AlphaFoldDB" id="A0A1M5BT80"/>
<evidence type="ECO:0000256" key="1">
    <source>
        <dbReference type="ARBA" id="ARBA00022679"/>
    </source>
</evidence>
<sequence length="495" mass="56796">MAQKIREVEINSREDTLPLMGPDVRPWPVTPPPSQEEVMAVYARRKAEEFGKWCEDNLRIDYAKDKPEALQGVRVLSCGLWRMGHKFAAGLLSELGAELINVEPPEGDPLRKLTPFGREEYMLEDKNGDKCGLDFIHELRNAYSVTINLETEKGRELYTKLAEHADILIEEYPPGYMDERGIGYRQLSQINPKLIYCWVGEHGQWGPMKDKVSKFGQWMLDPFGQAACSFIHNTGFPEDLLPRGKGGDPTRSGVWFADYVAGEQTAVNALAALFWRDEFSGEGQFIETTAAEALMDILDFDITWYGFNKSIKARTGGWDPNLNQYAWNPCKDGYMMIGGQTDRLWYRIGMCIERELPIFGRLIHEDPLLKEMAARNALQALTKTYTMTTMWLRNINRVEAEEKLMQYEIAAGPLLYIDEVAEFPHFKYRPWVNVLEDEQYGTLMYAESTNAYQMRTPARVKWLGRPLGYDNPEVFMKYLGIGQSELRELKEQGVV</sequence>
<reference evidence="3" key="1">
    <citation type="submission" date="2016-11" db="EMBL/GenBank/DDBJ databases">
        <authorList>
            <person name="Varghese N."/>
            <person name="Submissions S."/>
        </authorList>
    </citation>
    <scope>NUCLEOTIDE SEQUENCE [LARGE SCALE GENOMIC DNA]</scope>
    <source>
        <strain evidence="3">DSM 9756</strain>
    </source>
</reference>
<dbReference type="InterPro" id="IPR050483">
    <property type="entry name" value="CoA-transferase_III_domain"/>
</dbReference>
<dbReference type="Pfam" id="PF02515">
    <property type="entry name" value="CoA_transf_3"/>
    <property type="match status" value="1"/>
</dbReference>
<gene>
    <name evidence="2" type="ORF">SAMN02745206_02012</name>
</gene>
<keyword evidence="1 2" id="KW-0808">Transferase</keyword>
<dbReference type="RefSeq" id="WP_073038923.1">
    <property type="nucleotide sequence ID" value="NZ_FQVB01000018.1"/>
</dbReference>
<dbReference type="InterPro" id="IPR044855">
    <property type="entry name" value="CoA-Trfase_III_dom3_sf"/>
</dbReference>
<dbReference type="STRING" id="1121391.SAMN02745206_02012"/>
<evidence type="ECO:0000313" key="3">
    <source>
        <dbReference type="Proteomes" id="UP000184076"/>
    </source>
</evidence>
<dbReference type="EMBL" id="FQVB01000018">
    <property type="protein sequence ID" value="SHF45626.1"/>
    <property type="molecule type" value="Genomic_DNA"/>
</dbReference>
<dbReference type="Gene3D" id="3.40.50.10540">
    <property type="entry name" value="Crotonobetainyl-coa:carnitine coa-transferase, domain 1"/>
    <property type="match status" value="1"/>
</dbReference>